<organism evidence="2 3">
    <name type="scientific">Shewanella cyperi</name>
    <dbReference type="NCBI Taxonomy" id="2814292"/>
    <lineage>
        <taxon>Bacteria</taxon>
        <taxon>Pseudomonadati</taxon>
        <taxon>Pseudomonadota</taxon>
        <taxon>Gammaproteobacteria</taxon>
        <taxon>Alteromonadales</taxon>
        <taxon>Shewanellaceae</taxon>
        <taxon>Shewanella</taxon>
    </lineage>
</organism>
<dbReference type="Proteomes" id="UP000663281">
    <property type="component" value="Chromosome"/>
</dbReference>
<comment type="similarity">
    <text evidence="1">Belongs to the UPF0270 family.</text>
</comment>
<dbReference type="InterPro" id="IPR010648">
    <property type="entry name" value="UPF0270"/>
</dbReference>
<evidence type="ECO:0000313" key="2">
    <source>
        <dbReference type="EMBL" id="QSX29455.1"/>
    </source>
</evidence>
<dbReference type="Pfam" id="PF06794">
    <property type="entry name" value="UPF0270"/>
    <property type="match status" value="1"/>
</dbReference>
<proteinExistence type="inferred from homology"/>
<dbReference type="AlphaFoldDB" id="A0A974XJC6"/>
<gene>
    <name evidence="2" type="ORF">JYB88_14780</name>
</gene>
<reference evidence="2 3" key="1">
    <citation type="submission" date="2021-03" db="EMBL/GenBank/DDBJ databases">
        <title>Novel species identification of genus Shewanella.</title>
        <authorList>
            <person name="Liu G."/>
            <person name="Zhang Q."/>
        </authorList>
    </citation>
    <scope>NUCLEOTIDE SEQUENCE [LARGE SCALE GENOMIC DNA]</scope>
    <source>
        <strain evidence="2 3">FJAT-53726</strain>
    </source>
</reference>
<name>A0A974XJC6_9GAMM</name>
<evidence type="ECO:0000313" key="3">
    <source>
        <dbReference type="Proteomes" id="UP000663281"/>
    </source>
</evidence>
<dbReference type="SUPFAM" id="SSF118001">
    <property type="entry name" value="YehU-like"/>
    <property type="match status" value="1"/>
</dbReference>
<dbReference type="KEGG" id="scyp:JYB88_14780"/>
<dbReference type="EMBL" id="CP071504">
    <property type="protein sequence ID" value="QSX29455.1"/>
    <property type="molecule type" value="Genomic_DNA"/>
</dbReference>
<dbReference type="Gene3D" id="1.10.10.610">
    <property type="entry name" value="YehU-like"/>
    <property type="match status" value="1"/>
</dbReference>
<keyword evidence="3" id="KW-1185">Reference proteome</keyword>
<evidence type="ECO:0000256" key="1">
    <source>
        <dbReference type="ARBA" id="ARBA00006450"/>
    </source>
</evidence>
<dbReference type="RefSeq" id="WP_207324610.1">
    <property type="nucleotide sequence ID" value="NZ_CP071504.1"/>
</dbReference>
<sequence>MLVPYDALLQLPNDTLDNLIREYLLTQVEDGGFDSLGDMSAAVAQCRAALKRGELVVEYAEEQESIAIRQRQHTAPGTY</sequence>
<protein>
    <submittedName>
        <fullName evidence="2">YheU family protein</fullName>
    </submittedName>
</protein>
<dbReference type="InterPro" id="IPR036685">
    <property type="entry name" value="YehU-like_sf"/>
</dbReference>
<accession>A0A974XJC6</accession>